<dbReference type="EMBL" id="OOIP01000008">
    <property type="protein sequence ID" value="SPO37903.1"/>
    <property type="molecule type" value="Genomic_DNA"/>
</dbReference>
<keyword evidence="2" id="KW-1185">Reference proteome</keyword>
<organism evidence="1 2">
    <name type="scientific">Pseudozyma flocculosa</name>
    <dbReference type="NCBI Taxonomy" id="84751"/>
    <lineage>
        <taxon>Eukaryota</taxon>
        <taxon>Fungi</taxon>
        <taxon>Dikarya</taxon>
        <taxon>Basidiomycota</taxon>
        <taxon>Ustilaginomycotina</taxon>
        <taxon>Ustilaginomycetes</taxon>
        <taxon>Ustilaginales</taxon>
        <taxon>Ustilaginaceae</taxon>
        <taxon>Pseudozyma</taxon>
    </lineage>
</organism>
<accession>A0A5C3F061</accession>
<dbReference type="AlphaFoldDB" id="A0A5C3F061"/>
<proteinExistence type="predicted"/>
<reference evidence="1 2" key="1">
    <citation type="submission" date="2018-03" db="EMBL/GenBank/DDBJ databases">
        <authorList>
            <person name="Guldener U."/>
        </authorList>
    </citation>
    <scope>NUCLEOTIDE SEQUENCE [LARGE SCALE GENOMIC DNA]</scope>
    <source>
        <strain evidence="1 2">DAOM196992</strain>
    </source>
</reference>
<dbReference type="Proteomes" id="UP000323386">
    <property type="component" value="Unassembled WGS sequence"/>
</dbReference>
<gene>
    <name evidence="1" type="ORF">PSFLO_03380</name>
</gene>
<protein>
    <submittedName>
        <fullName evidence="1">Uncharacterized protein</fullName>
    </submittedName>
</protein>
<sequence length="198" mass="22232">MLVSSAAAACCCDTCLFSVGCAHLQSRQEHQWMLYLSSSESVAALRSSQNRVPKGPNRQNGIDSFDTHRHQSFAITLRGKANSRCYRRKAFFRYTARGLGVYVLPASFEKFEEVGRQQAKASKLILELLPLLIKVFARQRGQYWAAFNQLHMATAPAHIKASLAEVEKTAKELEGTARRARKLQRMGWLIASRYPPAA</sequence>
<evidence type="ECO:0000313" key="1">
    <source>
        <dbReference type="EMBL" id="SPO37903.1"/>
    </source>
</evidence>
<name>A0A5C3F061_9BASI</name>
<evidence type="ECO:0000313" key="2">
    <source>
        <dbReference type="Proteomes" id="UP000323386"/>
    </source>
</evidence>